<proteinExistence type="predicted"/>
<evidence type="ECO:0000313" key="2">
    <source>
        <dbReference type="Proteomes" id="UP000828941"/>
    </source>
</evidence>
<sequence length="84" mass="9630">MPHDAERNLGHVQWQSIRIAVKPTVCPDEPRRQTHGQRRTQSRQMNEPERREPEGFGQTVVLVARTEEGDYGERKGKWDGHAGG</sequence>
<keyword evidence="2" id="KW-1185">Reference proteome</keyword>
<evidence type="ECO:0000313" key="1">
    <source>
        <dbReference type="EMBL" id="KAI4345420.1"/>
    </source>
</evidence>
<name>A0ACB9PAB5_BAUVA</name>
<gene>
    <name evidence="1" type="ORF">L6164_012546</name>
</gene>
<protein>
    <submittedName>
        <fullName evidence="1">Uncharacterized protein</fullName>
    </submittedName>
</protein>
<dbReference type="Proteomes" id="UP000828941">
    <property type="component" value="Chromosome 5"/>
</dbReference>
<reference evidence="1 2" key="1">
    <citation type="journal article" date="2022" name="DNA Res.">
        <title>Chromosomal-level genome assembly of the orchid tree Bauhinia variegata (Leguminosae; Cercidoideae) supports the allotetraploid origin hypothesis of Bauhinia.</title>
        <authorList>
            <person name="Zhong Y."/>
            <person name="Chen Y."/>
            <person name="Zheng D."/>
            <person name="Pang J."/>
            <person name="Liu Y."/>
            <person name="Luo S."/>
            <person name="Meng S."/>
            <person name="Qian L."/>
            <person name="Wei D."/>
            <person name="Dai S."/>
            <person name="Zhou R."/>
        </authorList>
    </citation>
    <scope>NUCLEOTIDE SEQUENCE [LARGE SCALE GENOMIC DNA]</scope>
    <source>
        <strain evidence="1">BV-YZ2020</strain>
    </source>
</reference>
<comment type="caution">
    <text evidence="1">The sequence shown here is derived from an EMBL/GenBank/DDBJ whole genome shotgun (WGS) entry which is preliminary data.</text>
</comment>
<dbReference type="EMBL" id="CM039430">
    <property type="protein sequence ID" value="KAI4345420.1"/>
    <property type="molecule type" value="Genomic_DNA"/>
</dbReference>
<accession>A0ACB9PAB5</accession>
<organism evidence="1 2">
    <name type="scientific">Bauhinia variegata</name>
    <name type="common">Purple orchid tree</name>
    <name type="synonym">Phanera variegata</name>
    <dbReference type="NCBI Taxonomy" id="167791"/>
    <lineage>
        <taxon>Eukaryota</taxon>
        <taxon>Viridiplantae</taxon>
        <taxon>Streptophyta</taxon>
        <taxon>Embryophyta</taxon>
        <taxon>Tracheophyta</taxon>
        <taxon>Spermatophyta</taxon>
        <taxon>Magnoliopsida</taxon>
        <taxon>eudicotyledons</taxon>
        <taxon>Gunneridae</taxon>
        <taxon>Pentapetalae</taxon>
        <taxon>rosids</taxon>
        <taxon>fabids</taxon>
        <taxon>Fabales</taxon>
        <taxon>Fabaceae</taxon>
        <taxon>Cercidoideae</taxon>
        <taxon>Cercideae</taxon>
        <taxon>Bauhiniinae</taxon>
        <taxon>Bauhinia</taxon>
    </lineage>
</organism>